<evidence type="ECO:0000313" key="3">
    <source>
        <dbReference type="Proteomes" id="UP000235025"/>
    </source>
</evidence>
<keyword evidence="2" id="KW-0808">Transferase</keyword>
<dbReference type="InterPro" id="IPR029044">
    <property type="entry name" value="Nucleotide-diphossugar_trans"/>
</dbReference>
<comment type="caution">
    <text evidence="2">The sequence shown here is derived from an EMBL/GenBank/DDBJ whole genome shotgun (WGS) entry which is preliminary data.</text>
</comment>
<dbReference type="InterPro" id="IPR001173">
    <property type="entry name" value="Glyco_trans_2-like"/>
</dbReference>
<dbReference type="Pfam" id="PF00535">
    <property type="entry name" value="Glycos_transf_2"/>
    <property type="match status" value="1"/>
</dbReference>
<dbReference type="Gene3D" id="3.90.550.10">
    <property type="entry name" value="Spore Coat Polysaccharide Biosynthesis Protein SpsA, Chain A"/>
    <property type="match status" value="1"/>
</dbReference>
<proteinExistence type="predicted"/>
<evidence type="ECO:0000259" key="1">
    <source>
        <dbReference type="Pfam" id="PF00535"/>
    </source>
</evidence>
<dbReference type="SUPFAM" id="SSF53448">
    <property type="entry name" value="Nucleotide-diphospho-sugar transferases"/>
    <property type="match status" value="1"/>
</dbReference>
<gene>
    <name evidence="2" type="ORF">CEN50_10320</name>
</gene>
<feature type="domain" description="Glycosyltransferase 2-like" evidence="1">
    <location>
        <begin position="8"/>
        <end position="126"/>
    </location>
</feature>
<name>A0A2N6KH37_9CYAN</name>
<dbReference type="GO" id="GO:0016740">
    <property type="term" value="F:transferase activity"/>
    <property type="evidence" value="ECO:0007669"/>
    <property type="project" value="UniProtKB-KW"/>
</dbReference>
<evidence type="ECO:0000313" key="2">
    <source>
        <dbReference type="EMBL" id="PLZ98667.1"/>
    </source>
</evidence>
<dbReference type="PANTHER" id="PTHR22916">
    <property type="entry name" value="GLYCOSYLTRANSFERASE"/>
    <property type="match status" value="1"/>
</dbReference>
<reference evidence="2 3" key="1">
    <citation type="submission" date="2017-07" db="EMBL/GenBank/DDBJ databases">
        <title>Genomes of Fischerella (Mastigocladus) sp. strains.</title>
        <authorList>
            <person name="Miller S.R."/>
        </authorList>
    </citation>
    <scope>NUCLEOTIDE SEQUENCE [LARGE SCALE GENOMIC DNA]</scope>
    <source>
        <strain evidence="2 3">CCMEE 5268</strain>
    </source>
</reference>
<dbReference type="EMBL" id="NMQA01000111">
    <property type="protein sequence ID" value="PLZ98667.1"/>
    <property type="molecule type" value="Genomic_DNA"/>
</dbReference>
<protein>
    <submittedName>
        <fullName evidence="2">Glycosyl transferase family 2</fullName>
    </submittedName>
</protein>
<organism evidence="2 3">
    <name type="scientific">Fischerella thermalis CCMEE 5268</name>
    <dbReference type="NCBI Taxonomy" id="2019662"/>
    <lineage>
        <taxon>Bacteria</taxon>
        <taxon>Bacillati</taxon>
        <taxon>Cyanobacteriota</taxon>
        <taxon>Cyanophyceae</taxon>
        <taxon>Nostocales</taxon>
        <taxon>Hapalosiphonaceae</taxon>
        <taxon>Fischerella</taxon>
    </lineage>
</organism>
<dbReference type="AlphaFoldDB" id="A0A2N6KH37"/>
<accession>A0A2N6KH37</accession>
<sequence length="335" mass="38546">MQMPKLVSIIIPCFNAEKWLREAIDSCLQQIYPHLEIIVIDDGSTDNSLEIIKSYGDKLIWKSLPHQGGNHVRNYGFQISKGEYIQYLDADDYILPEKIARQVSYLETTGADVVYGDWRHQYHNADGTSFLGRIEIAATQADILESLLANWWTAVASLLYRRSAIENSGGWDENLSAAQDRDFLLSVVMNGAKVVYQPGCYSVYRRYGNVTVSTCSTSRWIECQSLVLQKAQNKLIQSNQLTIKYRCALALSYFELARESLKVDYGMYLQFLEKTLILSPDFKHNSQRTTYNLIQNVFGFRHTERIFFIMLFLKNIISSLNQHLLNTKRKFSVIS</sequence>
<dbReference type="Proteomes" id="UP000235025">
    <property type="component" value="Unassembled WGS sequence"/>
</dbReference>